<keyword evidence="1" id="KW-0812">Transmembrane</keyword>
<organism evidence="2 3">
    <name type="scientific">Streptomyces aquilus</name>
    <dbReference type="NCBI Taxonomy" id="2548456"/>
    <lineage>
        <taxon>Bacteria</taxon>
        <taxon>Bacillati</taxon>
        <taxon>Actinomycetota</taxon>
        <taxon>Actinomycetes</taxon>
        <taxon>Kitasatosporales</taxon>
        <taxon>Streptomycetaceae</taxon>
        <taxon>Streptomyces</taxon>
    </lineage>
</organism>
<name>A0A3S9IF24_9ACTN</name>
<dbReference type="KEGG" id="saqu:EJC51_46990"/>
<keyword evidence="3" id="KW-1185">Reference proteome</keyword>
<reference evidence="2 3" key="1">
    <citation type="submission" date="2018-12" db="EMBL/GenBank/DDBJ databases">
        <authorList>
            <person name="Li K."/>
        </authorList>
    </citation>
    <scope>NUCLEOTIDE SEQUENCE [LARGE SCALE GENOMIC DNA]</scope>
    <source>
        <strain evidence="3">CR22</strain>
    </source>
</reference>
<protein>
    <submittedName>
        <fullName evidence="2">Uncharacterized protein</fullName>
    </submittedName>
</protein>
<evidence type="ECO:0000313" key="2">
    <source>
        <dbReference type="EMBL" id="AZP22917.1"/>
    </source>
</evidence>
<dbReference type="Proteomes" id="UP000280197">
    <property type="component" value="Chromosome"/>
</dbReference>
<evidence type="ECO:0000256" key="1">
    <source>
        <dbReference type="SAM" id="Phobius"/>
    </source>
</evidence>
<sequence>MDQNEPTEPAPARDRLLDLAALTGLTGLSLLVYALGGATALSTISVTGMGLFTTWKFRERPPHDRER</sequence>
<dbReference type="EMBL" id="CP034463">
    <property type="protein sequence ID" value="AZP22917.1"/>
    <property type="molecule type" value="Genomic_DNA"/>
</dbReference>
<accession>A0A3S9IF24</accession>
<dbReference type="AlphaFoldDB" id="A0A3S9IF24"/>
<feature type="transmembrane region" description="Helical" evidence="1">
    <location>
        <begin position="30"/>
        <end position="55"/>
    </location>
</feature>
<keyword evidence="1" id="KW-1133">Transmembrane helix</keyword>
<evidence type="ECO:0000313" key="3">
    <source>
        <dbReference type="Proteomes" id="UP000280197"/>
    </source>
</evidence>
<proteinExistence type="predicted"/>
<dbReference type="RefSeq" id="WP_126276714.1">
    <property type="nucleotide sequence ID" value="NZ_CP034463.1"/>
</dbReference>
<keyword evidence="1" id="KW-0472">Membrane</keyword>
<gene>
    <name evidence="2" type="ORF">EJC51_46990</name>
</gene>